<sequence>MHGDIINPDRNTNTVGSGDDVEPFTRATLDNKNGPIFVDGHPNLRLLPLQCGNIESDRIWGGNRTRLFEMPWMVLLSYDSGKIDL</sequence>
<protein>
    <submittedName>
        <fullName evidence="2">Uncharacterized protein</fullName>
    </submittedName>
</protein>
<feature type="region of interest" description="Disordered" evidence="1">
    <location>
        <begin position="1"/>
        <end position="26"/>
    </location>
</feature>
<name>A0A922MHQ2_SPOEX</name>
<organism evidence="2 3">
    <name type="scientific">Spodoptera exigua</name>
    <name type="common">Beet armyworm</name>
    <name type="synonym">Noctua fulgens</name>
    <dbReference type="NCBI Taxonomy" id="7107"/>
    <lineage>
        <taxon>Eukaryota</taxon>
        <taxon>Metazoa</taxon>
        <taxon>Ecdysozoa</taxon>
        <taxon>Arthropoda</taxon>
        <taxon>Hexapoda</taxon>
        <taxon>Insecta</taxon>
        <taxon>Pterygota</taxon>
        <taxon>Neoptera</taxon>
        <taxon>Endopterygota</taxon>
        <taxon>Lepidoptera</taxon>
        <taxon>Glossata</taxon>
        <taxon>Ditrysia</taxon>
        <taxon>Noctuoidea</taxon>
        <taxon>Noctuidae</taxon>
        <taxon>Amphipyrinae</taxon>
        <taxon>Spodoptera</taxon>
    </lineage>
</organism>
<gene>
    <name evidence="2" type="ORF">HF086_003433</name>
</gene>
<dbReference type="Proteomes" id="UP000814243">
    <property type="component" value="Unassembled WGS sequence"/>
</dbReference>
<dbReference type="EMBL" id="JACEFF010000488">
    <property type="protein sequence ID" value="KAH9636615.1"/>
    <property type="molecule type" value="Genomic_DNA"/>
</dbReference>
<accession>A0A922MHQ2</accession>
<reference evidence="2" key="1">
    <citation type="journal article" date="2021" name="G3 (Bethesda)">
        <title>Genome and transcriptome analysis of the beet armyworm Spodoptera exigua reveals targets for pest control. .</title>
        <authorList>
            <person name="Simon S."/>
            <person name="Breeschoten T."/>
            <person name="Jansen H.J."/>
            <person name="Dirks R.P."/>
            <person name="Schranz M.E."/>
            <person name="Ros V.I.D."/>
        </authorList>
    </citation>
    <scope>NUCLEOTIDE SEQUENCE</scope>
    <source>
        <strain evidence="2">TB_SE_WUR_2020</strain>
    </source>
</reference>
<dbReference type="AlphaFoldDB" id="A0A922MHQ2"/>
<comment type="caution">
    <text evidence="2">The sequence shown here is derived from an EMBL/GenBank/DDBJ whole genome shotgun (WGS) entry which is preliminary data.</text>
</comment>
<proteinExistence type="predicted"/>
<evidence type="ECO:0000313" key="3">
    <source>
        <dbReference type="Proteomes" id="UP000814243"/>
    </source>
</evidence>
<evidence type="ECO:0000256" key="1">
    <source>
        <dbReference type="SAM" id="MobiDB-lite"/>
    </source>
</evidence>
<evidence type="ECO:0000313" key="2">
    <source>
        <dbReference type="EMBL" id="KAH9636615.1"/>
    </source>
</evidence>